<evidence type="ECO:0000259" key="8">
    <source>
        <dbReference type="PROSITE" id="PS50235"/>
    </source>
</evidence>
<feature type="domain" description="USP" evidence="8">
    <location>
        <begin position="104"/>
        <end position="482"/>
    </location>
</feature>
<dbReference type="CTD" id="9097"/>
<dbReference type="InterPro" id="IPR044635">
    <property type="entry name" value="UBP14-like"/>
</dbReference>
<dbReference type="GO" id="GO:0004843">
    <property type="term" value="F:cysteine-type deubiquitinase activity"/>
    <property type="evidence" value="ECO:0007669"/>
    <property type="project" value="UniProtKB-UniRule"/>
</dbReference>
<evidence type="ECO:0000256" key="4">
    <source>
        <dbReference type="ARBA" id="ARBA00022786"/>
    </source>
</evidence>
<dbReference type="CDD" id="cd02657">
    <property type="entry name" value="Peptidase_C19A"/>
    <property type="match status" value="1"/>
</dbReference>
<dbReference type="OMA" id="FKSDAEY"/>
<dbReference type="CDD" id="cd16104">
    <property type="entry name" value="Ubl_USP14_like"/>
    <property type="match status" value="1"/>
</dbReference>
<keyword evidence="5 7" id="KW-0378">Hydrolase</keyword>
<dbReference type="InterPro" id="IPR018200">
    <property type="entry name" value="USP_CS"/>
</dbReference>
<evidence type="ECO:0000256" key="5">
    <source>
        <dbReference type="ARBA" id="ARBA00022801"/>
    </source>
</evidence>
<dbReference type="RefSeq" id="XP_022107797.1">
    <property type="nucleotide sequence ID" value="XM_022252105.1"/>
</dbReference>
<dbReference type="KEGG" id="aplc:110988516"/>
<accession>A0A8B7ZRV3</accession>
<dbReference type="PROSITE" id="PS00299">
    <property type="entry name" value="UBIQUITIN_1"/>
    <property type="match status" value="1"/>
</dbReference>
<dbReference type="PROSITE" id="PS00972">
    <property type="entry name" value="USP_1"/>
    <property type="match status" value="1"/>
</dbReference>
<keyword evidence="9" id="KW-1185">Reference proteome</keyword>
<comment type="similarity">
    <text evidence="2">Belongs to the peptidase C19 family. USP14/UBP6 subfamily.</text>
</comment>
<dbReference type="InterPro" id="IPR038765">
    <property type="entry name" value="Papain-like_cys_pep_sf"/>
</dbReference>
<evidence type="ECO:0000256" key="1">
    <source>
        <dbReference type="ARBA" id="ARBA00000707"/>
    </source>
</evidence>
<organism evidence="9 10">
    <name type="scientific">Acanthaster planci</name>
    <name type="common">Crown-of-thorns starfish</name>
    <dbReference type="NCBI Taxonomy" id="133434"/>
    <lineage>
        <taxon>Eukaryota</taxon>
        <taxon>Metazoa</taxon>
        <taxon>Echinodermata</taxon>
        <taxon>Eleutherozoa</taxon>
        <taxon>Asterozoa</taxon>
        <taxon>Asteroidea</taxon>
        <taxon>Valvatacea</taxon>
        <taxon>Valvatida</taxon>
        <taxon>Acanthasteridae</taxon>
        <taxon>Acanthaster</taxon>
    </lineage>
</organism>
<evidence type="ECO:0000256" key="6">
    <source>
        <dbReference type="ARBA" id="ARBA00022807"/>
    </source>
</evidence>
<evidence type="ECO:0000256" key="2">
    <source>
        <dbReference type="ARBA" id="ARBA00008739"/>
    </source>
</evidence>
<dbReference type="Pfam" id="PF00443">
    <property type="entry name" value="UCH"/>
    <property type="match status" value="1"/>
</dbReference>
<keyword evidence="4 7" id="KW-0833">Ubl conjugation pathway</keyword>
<dbReference type="PANTHER" id="PTHR43982">
    <property type="entry name" value="UBIQUITIN CARBOXYL-TERMINAL HYDROLASE"/>
    <property type="match status" value="1"/>
</dbReference>
<dbReference type="SMART" id="SM00213">
    <property type="entry name" value="UBQ"/>
    <property type="match status" value="1"/>
</dbReference>
<protein>
    <recommendedName>
        <fullName evidence="7">Ubiquitin carboxyl-terminal hydrolase</fullName>
        <ecNumber evidence="7">3.4.19.12</ecNumber>
    </recommendedName>
</protein>
<dbReference type="GO" id="GO:0061136">
    <property type="term" value="P:regulation of proteasomal protein catabolic process"/>
    <property type="evidence" value="ECO:0007669"/>
    <property type="project" value="TreeGrafter"/>
</dbReference>
<dbReference type="Gene3D" id="3.90.70.10">
    <property type="entry name" value="Cysteine proteinases"/>
    <property type="match status" value="1"/>
</dbReference>
<dbReference type="GO" id="GO:0043161">
    <property type="term" value="P:proteasome-mediated ubiquitin-dependent protein catabolic process"/>
    <property type="evidence" value="ECO:0007669"/>
    <property type="project" value="InterPro"/>
</dbReference>
<evidence type="ECO:0000313" key="9">
    <source>
        <dbReference type="Proteomes" id="UP000694845"/>
    </source>
</evidence>
<dbReference type="InterPro" id="IPR001394">
    <property type="entry name" value="Peptidase_C19_UCH"/>
</dbReference>
<dbReference type="InterPro" id="IPR028889">
    <property type="entry name" value="USP"/>
</dbReference>
<dbReference type="Proteomes" id="UP000694845">
    <property type="component" value="Unplaced"/>
</dbReference>
<dbReference type="GO" id="GO:0070628">
    <property type="term" value="F:proteasome binding"/>
    <property type="evidence" value="ECO:0007669"/>
    <property type="project" value="TreeGrafter"/>
</dbReference>
<evidence type="ECO:0000313" key="10">
    <source>
        <dbReference type="RefSeq" id="XP_022107797.1"/>
    </source>
</evidence>
<dbReference type="PROSITE" id="PS00973">
    <property type="entry name" value="USP_2"/>
    <property type="match status" value="1"/>
</dbReference>
<dbReference type="Gene3D" id="3.10.20.90">
    <property type="entry name" value="Phosphatidylinositol 3-kinase Catalytic Subunit, Chain A, domain 1"/>
    <property type="match status" value="1"/>
</dbReference>
<dbReference type="AlphaFoldDB" id="A0A8B7ZRV3"/>
<dbReference type="SUPFAM" id="SSF54236">
    <property type="entry name" value="Ubiquitin-like"/>
    <property type="match status" value="1"/>
</dbReference>
<dbReference type="FunFam" id="3.90.70.10:FF:000032">
    <property type="entry name" value="Ubiquitin carboxyl-terminal hydrolase 14"/>
    <property type="match status" value="1"/>
</dbReference>
<evidence type="ECO:0000256" key="3">
    <source>
        <dbReference type="ARBA" id="ARBA00022670"/>
    </source>
</evidence>
<name>A0A8B7ZRV3_ACAPL</name>
<reference evidence="10" key="1">
    <citation type="submission" date="2025-08" db="UniProtKB">
        <authorList>
            <consortium name="RefSeq"/>
        </authorList>
    </citation>
    <scope>IDENTIFICATION</scope>
</reference>
<proteinExistence type="inferred from homology"/>
<dbReference type="InterPro" id="IPR029071">
    <property type="entry name" value="Ubiquitin-like_domsf"/>
</dbReference>
<dbReference type="PANTHER" id="PTHR43982:SF1">
    <property type="entry name" value="UBIQUITIN CARBOXYL-TERMINAL HYDROLASE 14"/>
    <property type="match status" value="1"/>
</dbReference>
<gene>
    <name evidence="10" type="primary">LOC110988516</name>
</gene>
<dbReference type="InterPro" id="IPR019954">
    <property type="entry name" value="Ubiquitin_CS"/>
</dbReference>
<dbReference type="SUPFAM" id="SSF54001">
    <property type="entry name" value="Cysteine proteinases"/>
    <property type="match status" value="1"/>
</dbReference>
<dbReference type="GO" id="GO:0016579">
    <property type="term" value="P:protein deubiquitination"/>
    <property type="evidence" value="ECO:0007669"/>
    <property type="project" value="InterPro"/>
</dbReference>
<dbReference type="OrthoDB" id="333239at2759"/>
<dbReference type="EC" id="3.4.19.12" evidence="7"/>
<dbReference type="PROSITE" id="PS50235">
    <property type="entry name" value="USP_3"/>
    <property type="match status" value="1"/>
</dbReference>
<keyword evidence="6 7" id="KW-0788">Thiol protease</keyword>
<keyword evidence="3 7" id="KW-0645">Protease</keyword>
<dbReference type="InterPro" id="IPR000626">
    <property type="entry name" value="Ubiquitin-like_dom"/>
</dbReference>
<dbReference type="GeneID" id="110988516"/>
<comment type="catalytic activity">
    <reaction evidence="1 7">
        <text>Thiol-dependent hydrolysis of ester, thioester, amide, peptide and isopeptide bonds formed by the C-terminal Gly of ubiquitin (a 76-residue protein attached to proteins as an intracellular targeting signal).</text>
        <dbReference type="EC" id="3.4.19.12"/>
    </reaction>
</comment>
<evidence type="ECO:0000256" key="7">
    <source>
        <dbReference type="RuleBase" id="RU366025"/>
    </source>
</evidence>
<sequence length="497" mass="56092">MASCKVNIKWGKEKFSDIECCVDESPDVFKAQIFALTGVQPERQKVMLKGATLKESWTGFKVKDGVTFLVMGSAEALPEAPTQKTLFVEDMTDEQLATAFELSAGLKNLGNTCYLNSTVQCLRSIPELRESLKKYDGHVNQAMASVQPAESITAAMRDLFDAMEKATDGIPPIFLLHLLHIAFPQFAEKNEHGVFQQQDANECWVQLVRLLQQQLTVSVAGENQQAEGASASQKGFIDQYLGGRFDCSLKCVEAPEEEESKSTEQFMQLSCFISQDVKYLHTGLKNRLTENIEKFSPSLERNAQYIKESRISRLPAYLPIQMVRFYYKEKEAINAKILKDVKFPLILDVFDLCTKELQEKLIPIRAKFKEMEDRKVEELQKAKQTEKKQPAPAVEQSIKLLPYDFSDDIGSNNSGYYELQAVLTHQGRSSSSGHYVGWVKKKGEEWIKFDDDSVSPVASEDVLKLSGGGDWHCAYVLLYGPRRLDEPAQDEEPMSEK</sequence>